<dbReference type="GO" id="GO:0031201">
    <property type="term" value="C:SNARE complex"/>
    <property type="evidence" value="ECO:0007669"/>
    <property type="project" value="TreeGrafter"/>
</dbReference>
<dbReference type="PROSITE" id="PS50192">
    <property type="entry name" value="T_SNARE"/>
    <property type="match status" value="1"/>
</dbReference>
<feature type="transmembrane region" description="Helical" evidence="6">
    <location>
        <begin position="208"/>
        <end position="228"/>
    </location>
</feature>
<dbReference type="AlphaFoldDB" id="A0AA35TP66"/>
<dbReference type="Gene3D" id="1.20.5.110">
    <property type="match status" value="1"/>
</dbReference>
<evidence type="ECO:0000256" key="1">
    <source>
        <dbReference type="ARBA" id="ARBA00004370"/>
    </source>
</evidence>
<evidence type="ECO:0000256" key="4">
    <source>
        <dbReference type="ARBA" id="ARBA00023136"/>
    </source>
</evidence>
<proteinExistence type="predicted"/>
<comment type="caution">
    <text evidence="8">The sequence shown here is derived from an EMBL/GenBank/DDBJ whole genome shotgun (WGS) entry which is preliminary data.</text>
</comment>
<feature type="domain" description="T-SNARE coiled-coil homology" evidence="7">
    <location>
        <begin position="135"/>
        <end position="197"/>
    </location>
</feature>
<dbReference type="EMBL" id="CASHTH010003912">
    <property type="protein sequence ID" value="CAI8051244.1"/>
    <property type="molecule type" value="Genomic_DNA"/>
</dbReference>
<dbReference type="SMART" id="SM00397">
    <property type="entry name" value="t_SNARE"/>
    <property type="match status" value="1"/>
</dbReference>
<dbReference type="GO" id="GO:0012505">
    <property type="term" value="C:endomembrane system"/>
    <property type="evidence" value="ECO:0007669"/>
    <property type="project" value="TreeGrafter"/>
</dbReference>
<dbReference type="GO" id="GO:0048278">
    <property type="term" value="P:vesicle docking"/>
    <property type="evidence" value="ECO:0007669"/>
    <property type="project" value="TreeGrafter"/>
</dbReference>
<keyword evidence="6" id="KW-0812">Transmembrane</keyword>
<evidence type="ECO:0000313" key="8">
    <source>
        <dbReference type="EMBL" id="CAI8051244.1"/>
    </source>
</evidence>
<dbReference type="InterPro" id="IPR000727">
    <property type="entry name" value="T_SNARE_dom"/>
</dbReference>
<evidence type="ECO:0000259" key="7">
    <source>
        <dbReference type="PROSITE" id="PS50192"/>
    </source>
</evidence>
<keyword evidence="6" id="KW-1133">Transmembrane helix</keyword>
<dbReference type="InterPro" id="IPR045242">
    <property type="entry name" value="Syntaxin"/>
</dbReference>
<dbReference type="GO" id="GO:0006886">
    <property type="term" value="P:intracellular protein transport"/>
    <property type="evidence" value="ECO:0007669"/>
    <property type="project" value="TreeGrafter"/>
</dbReference>
<gene>
    <name evidence="8" type="ORF">GBAR_LOCUS28062</name>
</gene>
<dbReference type="GO" id="GO:0006906">
    <property type="term" value="P:vesicle fusion"/>
    <property type="evidence" value="ECO:0007669"/>
    <property type="project" value="TreeGrafter"/>
</dbReference>
<evidence type="ECO:0000256" key="3">
    <source>
        <dbReference type="ARBA" id="ARBA00023054"/>
    </source>
</evidence>
<feature type="coiled-coil region" evidence="5">
    <location>
        <begin position="50"/>
        <end position="98"/>
    </location>
</feature>
<keyword evidence="3 5" id="KW-0175">Coiled coil</keyword>
<dbReference type="GO" id="GO:0000149">
    <property type="term" value="F:SNARE binding"/>
    <property type="evidence" value="ECO:0007669"/>
    <property type="project" value="TreeGrafter"/>
</dbReference>
<organism evidence="8 9">
    <name type="scientific">Geodia barretti</name>
    <name type="common">Barrett's horny sponge</name>
    <dbReference type="NCBI Taxonomy" id="519541"/>
    <lineage>
        <taxon>Eukaryota</taxon>
        <taxon>Metazoa</taxon>
        <taxon>Porifera</taxon>
        <taxon>Demospongiae</taxon>
        <taxon>Heteroscleromorpha</taxon>
        <taxon>Tetractinellida</taxon>
        <taxon>Astrophorina</taxon>
        <taxon>Geodiidae</taxon>
        <taxon>Geodia</taxon>
    </lineage>
</organism>
<evidence type="ECO:0000256" key="2">
    <source>
        <dbReference type="ARBA" id="ARBA00022448"/>
    </source>
</evidence>
<sequence length="234" mass="26817">MFSSKDSWLSDYDSVVQLGARIGTKIRERDEHERGTLHRNRLDTSVERMVADYQKRLQSLKASLHKLSTSRNLSELEYEKRKGMLQELSDKYRQLETAKSRGWAPSYQAVDVDGWGGGPGVGQRLSAEEVRMQQQAIIAEQDQGLDQLSQALRRQREVGLVIQDEVVDQNLLIDDIQHGAEVANTKVRSQTRRIAEVRRKDSCRCTCLLWTIIVVLFILILIVVFVKYDGRPGY</sequence>
<protein>
    <submittedName>
        <fullName evidence="8">Syntaxin-8</fullName>
    </submittedName>
</protein>
<accession>A0AA35TP66</accession>
<evidence type="ECO:0000256" key="5">
    <source>
        <dbReference type="SAM" id="Coils"/>
    </source>
</evidence>
<dbReference type="Proteomes" id="UP001174909">
    <property type="component" value="Unassembled WGS sequence"/>
</dbReference>
<keyword evidence="9" id="KW-1185">Reference proteome</keyword>
<dbReference type="PANTHER" id="PTHR19957">
    <property type="entry name" value="SYNTAXIN"/>
    <property type="match status" value="1"/>
</dbReference>
<evidence type="ECO:0000256" key="6">
    <source>
        <dbReference type="SAM" id="Phobius"/>
    </source>
</evidence>
<reference evidence="8" key="1">
    <citation type="submission" date="2023-03" db="EMBL/GenBank/DDBJ databases">
        <authorList>
            <person name="Steffen K."/>
            <person name="Cardenas P."/>
        </authorList>
    </citation>
    <scope>NUCLEOTIDE SEQUENCE</scope>
</reference>
<name>A0AA35TP66_GEOBA</name>
<comment type="subcellular location">
    <subcellularLocation>
        <location evidence="1">Membrane</location>
    </subcellularLocation>
</comment>
<dbReference type="GO" id="GO:0005484">
    <property type="term" value="F:SNAP receptor activity"/>
    <property type="evidence" value="ECO:0007669"/>
    <property type="project" value="TreeGrafter"/>
</dbReference>
<keyword evidence="2" id="KW-0813">Transport</keyword>
<dbReference type="PANTHER" id="PTHR19957:SF124">
    <property type="entry name" value="SYNTAXIN-8"/>
    <property type="match status" value="1"/>
</dbReference>
<dbReference type="SUPFAM" id="SSF58038">
    <property type="entry name" value="SNARE fusion complex"/>
    <property type="match status" value="1"/>
</dbReference>
<evidence type="ECO:0000313" key="9">
    <source>
        <dbReference type="Proteomes" id="UP001174909"/>
    </source>
</evidence>
<keyword evidence="4 6" id="KW-0472">Membrane</keyword>